<protein>
    <recommendedName>
        <fullName evidence="5">Serine/threonine protein kinase</fullName>
    </recommendedName>
</protein>
<feature type="compositionally biased region" description="Pro residues" evidence="1">
    <location>
        <begin position="29"/>
        <end position="41"/>
    </location>
</feature>
<evidence type="ECO:0000256" key="1">
    <source>
        <dbReference type="SAM" id="MobiDB-lite"/>
    </source>
</evidence>
<gene>
    <name evidence="3" type="ORF">VVR64_09045</name>
</gene>
<reference evidence="3 4" key="1">
    <citation type="journal article" date="2024" name="Fungal Genet. Biol.">
        <title>The porcine skin microbiome exhibits broad fungal antagonism.</title>
        <authorList>
            <person name="De La Cruz K.F."/>
            <person name="Townsend E.C."/>
            <person name="Alex Cheong J.Z."/>
            <person name="Salamzade R."/>
            <person name="Liu A."/>
            <person name="Sandstrom S."/>
            <person name="Davila E."/>
            <person name="Huang L."/>
            <person name="Xu K.H."/>
            <person name="Wu S.Y."/>
            <person name="Meudt J.J."/>
            <person name="Shanmuganayagam D."/>
            <person name="Gibson A.L.F."/>
            <person name="Kalan L.R."/>
        </authorList>
    </citation>
    <scope>NUCLEOTIDE SEQUENCE [LARGE SCALE GENOMIC DNA]</scope>
    <source>
        <strain evidence="3 4">LK2569</strain>
    </source>
</reference>
<dbReference type="EMBL" id="JAYWMA010000009">
    <property type="protein sequence ID" value="MEX3529197.1"/>
    <property type="molecule type" value="Genomic_DNA"/>
</dbReference>
<keyword evidence="4" id="KW-1185">Reference proteome</keyword>
<evidence type="ECO:0000256" key="2">
    <source>
        <dbReference type="SAM" id="Phobius"/>
    </source>
</evidence>
<evidence type="ECO:0008006" key="5">
    <source>
        <dbReference type="Google" id="ProtNLM"/>
    </source>
</evidence>
<feature type="compositionally biased region" description="Polar residues" evidence="1">
    <location>
        <begin position="110"/>
        <end position="126"/>
    </location>
</feature>
<feature type="region of interest" description="Disordered" evidence="1">
    <location>
        <begin position="95"/>
        <end position="162"/>
    </location>
</feature>
<feature type="compositionally biased region" description="Low complexity" evidence="1">
    <location>
        <begin position="140"/>
        <end position="153"/>
    </location>
</feature>
<name>A0ABV3UVG1_9CORY</name>
<evidence type="ECO:0000313" key="4">
    <source>
        <dbReference type="Proteomes" id="UP001558353"/>
    </source>
</evidence>
<keyword evidence="2" id="KW-0472">Membrane</keyword>
<evidence type="ECO:0000313" key="3">
    <source>
        <dbReference type="EMBL" id="MEX3529197.1"/>
    </source>
</evidence>
<dbReference type="RefSeq" id="WP_368522721.1">
    <property type="nucleotide sequence ID" value="NZ_JAYWMA010000009.1"/>
</dbReference>
<proteinExistence type="predicted"/>
<accession>A0ABV3UVG1</accession>
<keyword evidence="2" id="KW-0812">Transmembrane</keyword>
<feature type="transmembrane region" description="Helical" evidence="2">
    <location>
        <begin position="64"/>
        <end position="88"/>
    </location>
</feature>
<organism evidence="3 4">
    <name type="scientific">Corynebacterium xerosis</name>
    <dbReference type="NCBI Taxonomy" id="1725"/>
    <lineage>
        <taxon>Bacteria</taxon>
        <taxon>Bacillati</taxon>
        <taxon>Actinomycetota</taxon>
        <taxon>Actinomycetes</taxon>
        <taxon>Mycobacteriales</taxon>
        <taxon>Corynebacteriaceae</taxon>
        <taxon>Corynebacterium</taxon>
    </lineage>
</organism>
<keyword evidence="2" id="KW-1133">Transmembrane helix</keyword>
<feature type="region of interest" description="Disordered" evidence="1">
    <location>
        <begin position="1"/>
        <end position="58"/>
    </location>
</feature>
<dbReference type="Proteomes" id="UP001558353">
    <property type="component" value="Unassembled WGS sequence"/>
</dbReference>
<comment type="caution">
    <text evidence="3">The sequence shown here is derived from an EMBL/GenBank/DDBJ whole genome shotgun (WGS) entry which is preliminary data.</text>
</comment>
<feature type="compositionally biased region" description="Low complexity" evidence="1">
    <location>
        <begin position="42"/>
        <end position="58"/>
    </location>
</feature>
<sequence>MNSPRGNGDFPYSDGSSFHHEPRFGQNSPHPPSHPHPPSQPFPGTSAHPAAPVGPAGGSRASGALIGGIAVAVVALMLVAGVGVGIWLNGRDSGASGGSGGDGPVAPVAQPTTVAGQRAQPETVTITEEAREDAGQTRHTATSTPRTWSSTPTDLGTGRSDVDSYGWKDSYARCGMRGQAVAVLKVRDSAGDPMLTVACMNADGPMYYRGTGTAGDLEADIIVDEGDRIVAQNGAWKYQMSPSGLVITENNVVKHSYPAEVWGAE</sequence>